<dbReference type="Proteomes" id="UP000031014">
    <property type="component" value="Unassembled WGS sequence"/>
</dbReference>
<organism evidence="2 3">
    <name type="scientific">Mesobacillus selenatarsenatis (strain DSM 18680 / JCM 14380 / FERM P-15431 / SF-1)</name>
    <dbReference type="NCBI Taxonomy" id="1321606"/>
    <lineage>
        <taxon>Bacteria</taxon>
        <taxon>Bacillati</taxon>
        <taxon>Bacillota</taxon>
        <taxon>Bacilli</taxon>
        <taxon>Bacillales</taxon>
        <taxon>Bacillaceae</taxon>
        <taxon>Mesobacillus</taxon>
    </lineage>
</organism>
<feature type="transmembrane region" description="Helical" evidence="1">
    <location>
        <begin position="68"/>
        <end position="86"/>
    </location>
</feature>
<dbReference type="STRING" id="1321606.SAMD00020551_4883"/>
<keyword evidence="1" id="KW-0812">Transmembrane</keyword>
<reference evidence="2 3" key="1">
    <citation type="submission" date="2013-06" db="EMBL/GenBank/DDBJ databases">
        <title>Whole genome shotgun sequence of Bacillus selenatarsenatis SF-1.</title>
        <authorList>
            <person name="Kuroda M."/>
            <person name="Sei K."/>
            <person name="Yamashita M."/>
            <person name="Ike M."/>
        </authorList>
    </citation>
    <scope>NUCLEOTIDE SEQUENCE [LARGE SCALE GENOMIC DNA]</scope>
    <source>
        <strain evidence="2 3">SF-1</strain>
    </source>
</reference>
<protein>
    <submittedName>
        <fullName evidence="2">Uncharacterized protein</fullName>
    </submittedName>
</protein>
<comment type="caution">
    <text evidence="2">The sequence shown here is derived from an EMBL/GenBank/DDBJ whole genome shotgun (WGS) entry which is preliminary data.</text>
</comment>
<gene>
    <name evidence="2" type="ORF">SAMD00020551_4883</name>
</gene>
<keyword evidence="1" id="KW-0472">Membrane</keyword>
<dbReference type="EMBL" id="BASE01000136">
    <property type="protein sequence ID" value="GAM16653.1"/>
    <property type="molecule type" value="Genomic_DNA"/>
</dbReference>
<dbReference type="AlphaFoldDB" id="A0A0A8X9N8"/>
<evidence type="ECO:0000256" key="1">
    <source>
        <dbReference type="SAM" id="Phobius"/>
    </source>
</evidence>
<keyword evidence="3" id="KW-1185">Reference proteome</keyword>
<accession>A0A0A8X9N8</accession>
<proteinExistence type="predicted"/>
<name>A0A0A8X9N8_MESS1</name>
<sequence>MLVTLLLLFTKQTNFNLSGVQYQFNQETMTMTIEKGVLDKQVVEKQVTSQDALDVMLQINEADQLWKMNIYLISLFAAVFIALFFTPLRPKKYYKWYVFMYFIFLVTFVIWDVTVHKELAGKLAVTLKGL</sequence>
<keyword evidence="1" id="KW-1133">Transmembrane helix</keyword>
<evidence type="ECO:0000313" key="3">
    <source>
        <dbReference type="Proteomes" id="UP000031014"/>
    </source>
</evidence>
<evidence type="ECO:0000313" key="2">
    <source>
        <dbReference type="EMBL" id="GAM16653.1"/>
    </source>
</evidence>
<feature type="transmembrane region" description="Helical" evidence="1">
    <location>
        <begin position="93"/>
        <end position="111"/>
    </location>
</feature>